<evidence type="ECO:0000313" key="1">
    <source>
        <dbReference type="EMBL" id="QOP41814.1"/>
    </source>
</evidence>
<evidence type="ECO:0000313" key="2">
    <source>
        <dbReference type="Proteomes" id="UP000593910"/>
    </source>
</evidence>
<dbReference type="RefSeq" id="WP_193113135.1">
    <property type="nucleotide sequence ID" value="NZ_CP041165.1"/>
</dbReference>
<dbReference type="EMBL" id="CP041165">
    <property type="protein sequence ID" value="QOP41814.1"/>
    <property type="molecule type" value="Genomic_DNA"/>
</dbReference>
<keyword evidence="2" id="KW-1185">Reference proteome</keyword>
<protein>
    <submittedName>
        <fullName evidence="1">Uncharacterized protein</fullName>
    </submittedName>
</protein>
<gene>
    <name evidence="1" type="ORF">FJR03_08735</name>
</gene>
<sequence length="207" mass="24953">MDLERLEKELKNRLPYGYSWGKKQDNSWDQQTNFIYKTYSVSKLLEKTQHLSEGLRNYALNRWYNYWSAMGVEDIFCSHENVEANKNIYDKLIDFRINDIPFDHKTSIFPKGFNKDIEYALNNKRELIQWLYDNQSQQGRKHLENRLFIVLYDKNHQHWKMKAEISLLKQAIEQYVQDFNIKNLEVFNFGNGEVLSDIIWIQNEGVL</sequence>
<accession>A0A7M1AWK4</accession>
<dbReference type="AlphaFoldDB" id="A0A7M1AWK4"/>
<name>A0A7M1AWK4_9BACT</name>
<proteinExistence type="predicted"/>
<dbReference type="Proteomes" id="UP000593910">
    <property type="component" value="Chromosome"/>
</dbReference>
<dbReference type="REBASE" id="450993">
    <property type="entry name" value="SspB2ORF8725P"/>
</dbReference>
<organism evidence="1 2">
    <name type="scientific">Sulfurimonas marina</name>
    <dbReference type="NCBI Taxonomy" id="2590551"/>
    <lineage>
        <taxon>Bacteria</taxon>
        <taxon>Pseudomonadati</taxon>
        <taxon>Campylobacterota</taxon>
        <taxon>Epsilonproteobacteria</taxon>
        <taxon>Campylobacterales</taxon>
        <taxon>Sulfurimonadaceae</taxon>
        <taxon>Sulfurimonas</taxon>
    </lineage>
</organism>
<reference evidence="1 2" key="1">
    <citation type="submission" date="2019-06" db="EMBL/GenBank/DDBJ databases">
        <title>Sulfurimonas gotlandica sp. nov., a chemoautotrophic and psychrotolerant epsilonproteobacterium isolated from a pelagic redoxcline, and an emended description of the genus Sulfurimonas.</title>
        <authorList>
            <person name="Wang S."/>
            <person name="Jiang L."/>
            <person name="Shao Z."/>
        </authorList>
    </citation>
    <scope>NUCLEOTIDE SEQUENCE [LARGE SCALE GENOMIC DNA]</scope>
    <source>
        <strain evidence="1 2">B2</strain>
    </source>
</reference>
<dbReference type="KEGG" id="smax:FJR03_08735"/>